<dbReference type="EMBL" id="JBHUFZ010000008">
    <property type="protein sequence ID" value="MFD1889199.1"/>
    <property type="molecule type" value="Genomic_DNA"/>
</dbReference>
<reference evidence="5" key="1">
    <citation type="journal article" date="2019" name="Int. J. Syst. Evol. Microbiol.">
        <title>The Global Catalogue of Microorganisms (GCM) 10K type strain sequencing project: providing services to taxonomists for standard genome sequencing and annotation.</title>
        <authorList>
            <consortium name="The Broad Institute Genomics Platform"/>
            <consortium name="The Broad Institute Genome Sequencing Center for Infectious Disease"/>
            <person name="Wu L."/>
            <person name="Ma J."/>
        </authorList>
    </citation>
    <scope>NUCLEOTIDE SEQUENCE [LARGE SCALE GENOMIC DNA]</scope>
    <source>
        <strain evidence="5">CAIM 431</strain>
    </source>
</reference>
<dbReference type="Proteomes" id="UP001597326">
    <property type="component" value="Unassembled WGS sequence"/>
</dbReference>
<dbReference type="RefSeq" id="WP_343872183.1">
    <property type="nucleotide sequence ID" value="NZ_BAAAIX010000007.1"/>
</dbReference>
<keyword evidence="3" id="KW-0732">Signal</keyword>
<feature type="region of interest" description="Disordered" evidence="1">
    <location>
        <begin position="25"/>
        <end position="83"/>
    </location>
</feature>
<accession>A0ABW4RTR3</accession>
<evidence type="ECO:0000313" key="4">
    <source>
        <dbReference type="EMBL" id="MFD1889199.1"/>
    </source>
</evidence>
<keyword evidence="2" id="KW-0472">Membrane</keyword>
<evidence type="ECO:0000256" key="1">
    <source>
        <dbReference type="SAM" id="MobiDB-lite"/>
    </source>
</evidence>
<comment type="caution">
    <text evidence="4">The sequence shown here is derived from an EMBL/GenBank/DDBJ whole genome shotgun (WGS) entry which is preliminary data.</text>
</comment>
<feature type="compositionally biased region" description="Low complexity" evidence="1">
    <location>
        <begin position="38"/>
        <end position="49"/>
    </location>
</feature>
<proteinExistence type="predicted"/>
<feature type="chain" id="PRO_5046479844" evidence="3">
    <location>
        <begin position="23"/>
        <end position="122"/>
    </location>
</feature>
<keyword evidence="5" id="KW-1185">Reference proteome</keyword>
<evidence type="ECO:0000256" key="3">
    <source>
        <dbReference type="SAM" id="SignalP"/>
    </source>
</evidence>
<feature type="signal peptide" evidence="3">
    <location>
        <begin position="1"/>
        <end position="22"/>
    </location>
</feature>
<evidence type="ECO:0000256" key="2">
    <source>
        <dbReference type="SAM" id="Phobius"/>
    </source>
</evidence>
<protein>
    <submittedName>
        <fullName evidence="4">Uncharacterized protein</fullName>
    </submittedName>
</protein>
<sequence>MTAGRRAQLLLAAVLLTGPVVGVDALAAPAPTPGGGTIPSSPAAAPGTGDTPRPAGAGASTSAPERPSPGPVATPDPRDPQDLPRWLVAALGALGFIGLLVGFGCASELLRDHDEHYDRFIG</sequence>
<feature type="transmembrane region" description="Helical" evidence="2">
    <location>
        <begin position="86"/>
        <end position="110"/>
    </location>
</feature>
<name>A0ABW4RTR3_9ACTN</name>
<keyword evidence="2" id="KW-1133">Transmembrane helix</keyword>
<evidence type="ECO:0000313" key="5">
    <source>
        <dbReference type="Proteomes" id="UP001597326"/>
    </source>
</evidence>
<keyword evidence="2" id="KW-0812">Transmembrane</keyword>
<gene>
    <name evidence="4" type="ORF">ACFSCS_03230</name>
</gene>
<organism evidence="4 5">
    <name type="scientific">Luteococcus peritonei</name>
    <dbReference type="NCBI Taxonomy" id="88874"/>
    <lineage>
        <taxon>Bacteria</taxon>
        <taxon>Bacillati</taxon>
        <taxon>Actinomycetota</taxon>
        <taxon>Actinomycetes</taxon>
        <taxon>Propionibacteriales</taxon>
        <taxon>Propionibacteriaceae</taxon>
        <taxon>Luteococcus</taxon>
    </lineage>
</organism>